<accession>A0A388TB96</accession>
<dbReference type="AlphaFoldDB" id="A0A388TB96"/>
<proteinExistence type="predicted"/>
<gene>
    <name evidence="1" type="ORF">NO1_1259</name>
</gene>
<protein>
    <submittedName>
        <fullName evidence="1">Uncharacterized protein</fullName>
    </submittedName>
</protein>
<evidence type="ECO:0000313" key="1">
    <source>
        <dbReference type="EMBL" id="GBR74017.1"/>
    </source>
</evidence>
<keyword evidence="2" id="KW-1185">Reference proteome</keyword>
<name>A0A388TB96_TERA1</name>
<dbReference type="Proteomes" id="UP000269352">
    <property type="component" value="Unassembled WGS sequence"/>
</dbReference>
<comment type="caution">
    <text evidence="1">The sequence shown here is derived from an EMBL/GenBank/DDBJ whole genome shotgun (WGS) entry which is preliminary data.</text>
</comment>
<sequence length="65" mass="6795">MSRVSEISAVSSGVKAENLSGEVKGIVYTLAGLTDNLNPLKGGNINKIVKSENVNFGIDPTKGVY</sequence>
<organism evidence="1 2">
    <name type="scientific">Termititenax aidoneus</name>
    <dbReference type="NCBI Taxonomy" id="2218524"/>
    <lineage>
        <taxon>Bacteria</taxon>
        <taxon>Bacillati</taxon>
        <taxon>Candidatus Margulisiibacteriota</taxon>
        <taxon>Candidatus Termititenacia</taxon>
        <taxon>Candidatus Termititenacales</taxon>
        <taxon>Candidatus Termititenacaceae</taxon>
        <taxon>Candidatus Termititenax</taxon>
    </lineage>
</organism>
<dbReference type="EMBL" id="BGZN01000026">
    <property type="protein sequence ID" value="GBR74017.1"/>
    <property type="molecule type" value="Genomic_DNA"/>
</dbReference>
<reference evidence="1 2" key="1">
    <citation type="journal article" date="2019" name="ISME J.">
        <title>Genome analyses of uncultured TG2/ZB3 bacteria in 'Margulisbacteria' specifically attached to ectosymbiotic spirochetes of protists in the termite gut.</title>
        <authorList>
            <person name="Utami Y.D."/>
            <person name="Kuwahara H."/>
            <person name="Igai K."/>
            <person name="Murakami T."/>
            <person name="Sugaya K."/>
            <person name="Morikawa T."/>
            <person name="Nagura Y."/>
            <person name="Yuki M."/>
            <person name="Deevong P."/>
            <person name="Inoue T."/>
            <person name="Kihara K."/>
            <person name="Lo N."/>
            <person name="Yamada A."/>
            <person name="Ohkuma M."/>
            <person name="Hongoh Y."/>
        </authorList>
    </citation>
    <scope>NUCLEOTIDE SEQUENCE [LARGE SCALE GENOMIC DNA]</scope>
    <source>
        <strain evidence="1">NkOx7-01</strain>
    </source>
</reference>
<evidence type="ECO:0000313" key="2">
    <source>
        <dbReference type="Proteomes" id="UP000269352"/>
    </source>
</evidence>